<dbReference type="SUPFAM" id="SSF50129">
    <property type="entry name" value="GroES-like"/>
    <property type="match status" value="1"/>
</dbReference>
<dbReference type="OrthoDB" id="9930022at2759"/>
<dbReference type="Pfam" id="PF00107">
    <property type="entry name" value="ADH_zinc_N"/>
    <property type="match status" value="1"/>
</dbReference>
<dbReference type="InterPro" id="IPR036291">
    <property type="entry name" value="NAD(P)-bd_dom_sf"/>
</dbReference>
<dbReference type="InParanoid" id="V5I2E4"/>
<dbReference type="SMART" id="SM00829">
    <property type="entry name" value="PKS_ER"/>
    <property type="match status" value="1"/>
</dbReference>
<name>V5I2E4_BYSSN</name>
<evidence type="ECO:0000313" key="2">
    <source>
        <dbReference type="EMBL" id="GAD97060.1"/>
    </source>
</evidence>
<accession>V5I2E4</accession>
<dbReference type="Proteomes" id="UP000018001">
    <property type="component" value="Unassembled WGS sequence"/>
</dbReference>
<dbReference type="eggNOG" id="KOG1198">
    <property type="taxonomic scope" value="Eukaryota"/>
</dbReference>
<evidence type="ECO:0000313" key="3">
    <source>
        <dbReference type="Proteomes" id="UP000018001"/>
    </source>
</evidence>
<dbReference type="InterPro" id="IPR020843">
    <property type="entry name" value="ER"/>
</dbReference>
<dbReference type="HOGENOM" id="CLU_026673_3_4_1"/>
<feature type="domain" description="Enoyl reductase (ER)" evidence="1">
    <location>
        <begin position="12"/>
        <end position="351"/>
    </location>
</feature>
<proteinExistence type="predicted"/>
<dbReference type="EMBL" id="BAUL01000183">
    <property type="protein sequence ID" value="GAD97060.1"/>
    <property type="molecule type" value="Genomic_DNA"/>
</dbReference>
<dbReference type="InterPro" id="IPR013149">
    <property type="entry name" value="ADH-like_C"/>
</dbReference>
<sequence length="360" mass="38391">MARQWILSNQDGFETALEYQQNVRVPLANELGPNEVLVKIHAASLNYRELVIAGPVGINGPITPPIVPACDGAGIVEAVGKSVQEFRPGDRVVMHLAPLLAETSGDDAFASVADVPRMLGQGTDGTLRSKGVFSEKALVHAPASLDWLPAATLTCTWLTAWNALFGLKTREAGPGTWVLVQGTGGVSIAVLQLAVAAGATVVATTSTQDKADRLKKLGATHTINYRSDPEDWGQKARQLTPEGRGFDIVVDVGGNQTLPQSLAAVRVDGIVTVVGGVGESANAVPLFSVLFHACMVRGFLGGSRSQFQELVRYIDANGIVPVVDDVVFELSEAKDAYRRLKEKKHFSKIVIRVDHPDSEI</sequence>
<keyword evidence="3" id="KW-1185">Reference proteome</keyword>
<dbReference type="GO" id="GO:0016491">
    <property type="term" value="F:oxidoreductase activity"/>
    <property type="evidence" value="ECO:0007669"/>
    <property type="project" value="InterPro"/>
</dbReference>
<comment type="caution">
    <text evidence="2">The sequence shown here is derived from an EMBL/GenBank/DDBJ whole genome shotgun (WGS) entry which is preliminary data.</text>
</comment>
<dbReference type="Gene3D" id="3.40.50.720">
    <property type="entry name" value="NAD(P)-binding Rossmann-like Domain"/>
    <property type="match status" value="1"/>
</dbReference>
<dbReference type="InterPro" id="IPR013154">
    <property type="entry name" value="ADH-like_N"/>
</dbReference>
<organism evidence="2 3">
    <name type="scientific">Byssochlamys spectabilis (strain No. 5 / NBRC 109023)</name>
    <name type="common">Paecilomyces variotii</name>
    <dbReference type="NCBI Taxonomy" id="1356009"/>
    <lineage>
        <taxon>Eukaryota</taxon>
        <taxon>Fungi</taxon>
        <taxon>Dikarya</taxon>
        <taxon>Ascomycota</taxon>
        <taxon>Pezizomycotina</taxon>
        <taxon>Eurotiomycetes</taxon>
        <taxon>Eurotiomycetidae</taxon>
        <taxon>Eurotiales</taxon>
        <taxon>Thermoascaceae</taxon>
        <taxon>Paecilomyces</taxon>
    </lineage>
</organism>
<dbReference type="Gene3D" id="3.90.180.10">
    <property type="entry name" value="Medium-chain alcohol dehydrogenases, catalytic domain"/>
    <property type="match status" value="1"/>
</dbReference>
<dbReference type="InterPro" id="IPR052711">
    <property type="entry name" value="Zinc_ADH-like"/>
</dbReference>
<dbReference type="AlphaFoldDB" id="V5I2E4"/>
<gene>
    <name evidence="2" type="ORF">PVAR5_5729</name>
</gene>
<dbReference type="Pfam" id="PF08240">
    <property type="entry name" value="ADH_N"/>
    <property type="match status" value="1"/>
</dbReference>
<dbReference type="InterPro" id="IPR011032">
    <property type="entry name" value="GroES-like_sf"/>
</dbReference>
<dbReference type="PANTHER" id="PTHR45033">
    <property type="match status" value="1"/>
</dbReference>
<reference evidence="3" key="1">
    <citation type="journal article" date="2014" name="Genome Announc.">
        <title>Draft genome sequence of the formaldehyde-resistant fungus Byssochlamys spectabilis No. 5 (anamorph Paecilomyces variotii No. 5) (NBRC109023).</title>
        <authorList>
            <person name="Oka T."/>
            <person name="Ekino K."/>
            <person name="Fukuda K."/>
            <person name="Nomura Y."/>
        </authorList>
    </citation>
    <scope>NUCLEOTIDE SEQUENCE [LARGE SCALE GENOMIC DNA]</scope>
    <source>
        <strain evidence="3">No. 5 / NBRC 109023</strain>
    </source>
</reference>
<dbReference type="CDD" id="cd08276">
    <property type="entry name" value="MDR7"/>
    <property type="match status" value="1"/>
</dbReference>
<dbReference type="PANTHER" id="PTHR45033:SF2">
    <property type="entry name" value="ZINC-TYPE ALCOHOL DEHYDROGENASE-LIKE PROTEIN C1773.06C"/>
    <property type="match status" value="1"/>
</dbReference>
<evidence type="ECO:0000259" key="1">
    <source>
        <dbReference type="SMART" id="SM00829"/>
    </source>
</evidence>
<protein>
    <submittedName>
        <fullName evidence="2">Zinc-containing alcohol dehydrogenase, putative</fullName>
    </submittedName>
</protein>
<dbReference type="SUPFAM" id="SSF51735">
    <property type="entry name" value="NAD(P)-binding Rossmann-fold domains"/>
    <property type="match status" value="1"/>
</dbReference>